<dbReference type="EMBL" id="PGCJ01000382">
    <property type="protein sequence ID" value="PLW30302.1"/>
    <property type="molecule type" value="Genomic_DNA"/>
</dbReference>
<sequence>MRTQLHLNNVALRDAKEGDPEVPSEDMQPREMDRGLLSGHAHDLIIDSIALANGHENSDDSDTNAPVHPFGEVESEDYALFESVNNPAGYHKADIDWDDYLFEAITQLSDETPLRDLELANPYVNPHVDFYPEETHGLNLSRYSQGAKWIKEMDPNLRPQMAEKLSNKRVKLLFSSPIS</sequence>
<dbReference type="Proteomes" id="UP000235392">
    <property type="component" value="Unassembled WGS sequence"/>
</dbReference>
<accession>A0A2N5TXV6</accession>
<proteinExistence type="predicted"/>
<name>A0A2N5TXV6_9BASI</name>
<comment type="caution">
    <text evidence="2">The sequence shown here is derived from an EMBL/GenBank/DDBJ whole genome shotgun (WGS) entry which is preliminary data.</text>
</comment>
<dbReference type="PANTHER" id="PTHR31912">
    <property type="entry name" value="IP13529P"/>
    <property type="match status" value="1"/>
</dbReference>
<dbReference type="STRING" id="200324.A0A2N5TXV6"/>
<dbReference type="Proteomes" id="UP000235388">
    <property type="component" value="Unassembled WGS sequence"/>
</dbReference>
<evidence type="ECO:0000313" key="2">
    <source>
        <dbReference type="EMBL" id="PLW30302.1"/>
    </source>
</evidence>
<protein>
    <submittedName>
        <fullName evidence="2">Uncharacterized protein</fullName>
    </submittedName>
</protein>
<dbReference type="EMBL" id="PGCI01000425">
    <property type="protein sequence ID" value="PLW27104.1"/>
    <property type="molecule type" value="Genomic_DNA"/>
</dbReference>
<dbReference type="OrthoDB" id="10578351at2759"/>
<reference evidence="3 4" key="1">
    <citation type="submission" date="2017-11" db="EMBL/GenBank/DDBJ databases">
        <title>De novo assembly and phasing of dikaryotic genomes from two isolates of Puccinia coronata f. sp. avenae, the causal agent of oat crown rust.</title>
        <authorList>
            <person name="Miller M.E."/>
            <person name="Zhang Y."/>
            <person name="Omidvar V."/>
            <person name="Sperschneider J."/>
            <person name="Schwessinger B."/>
            <person name="Raley C."/>
            <person name="Palmer J.M."/>
            <person name="Garnica D."/>
            <person name="Upadhyaya N."/>
            <person name="Rathjen J."/>
            <person name="Taylor J.M."/>
            <person name="Park R.F."/>
            <person name="Dodds P.N."/>
            <person name="Hirsch C.D."/>
            <person name="Kianian S.F."/>
            <person name="Figueroa M."/>
        </authorList>
    </citation>
    <scope>NUCLEOTIDE SEQUENCE [LARGE SCALE GENOMIC DNA]</scope>
    <source>
        <strain evidence="2">12NC29</strain>
        <strain evidence="1">12SD80</strain>
    </source>
</reference>
<evidence type="ECO:0000313" key="3">
    <source>
        <dbReference type="Proteomes" id="UP000235388"/>
    </source>
</evidence>
<organism evidence="2 3">
    <name type="scientific">Puccinia coronata f. sp. avenae</name>
    <dbReference type="NCBI Taxonomy" id="200324"/>
    <lineage>
        <taxon>Eukaryota</taxon>
        <taxon>Fungi</taxon>
        <taxon>Dikarya</taxon>
        <taxon>Basidiomycota</taxon>
        <taxon>Pucciniomycotina</taxon>
        <taxon>Pucciniomycetes</taxon>
        <taxon>Pucciniales</taxon>
        <taxon>Pucciniaceae</taxon>
        <taxon>Puccinia</taxon>
    </lineage>
</organism>
<evidence type="ECO:0000313" key="4">
    <source>
        <dbReference type="Proteomes" id="UP000235392"/>
    </source>
</evidence>
<evidence type="ECO:0000313" key="1">
    <source>
        <dbReference type="EMBL" id="PLW27104.1"/>
    </source>
</evidence>
<gene>
    <name evidence="2" type="ORF">PCANC_25462</name>
    <name evidence="1" type="ORF">PCASD_23498</name>
</gene>
<dbReference type="PANTHER" id="PTHR31912:SF34">
    <property type="entry name" value="NOTOCHORD-RELATED PROTEIN"/>
    <property type="match status" value="1"/>
</dbReference>
<keyword evidence="3" id="KW-1185">Reference proteome</keyword>
<dbReference type="AlphaFoldDB" id="A0A2N5TXV6"/>